<organism evidence="1 2">
    <name type="scientific">Gluconacetobacter tumulicola</name>
    <dbReference type="NCBI Taxonomy" id="1017177"/>
    <lineage>
        <taxon>Bacteria</taxon>
        <taxon>Pseudomonadati</taxon>
        <taxon>Pseudomonadota</taxon>
        <taxon>Alphaproteobacteria</taxon>
        <taxon>Acetobacterales</taxon>
        <taxon>Acetobacteraceae</taxon>
        <taxon>Gluconacetobacter</taxon>
    </lineage>
</organism>
<comment type="caution">
    <text evidence="1">The sequence shown here is derived from an EMBL/GenBank/DDBJ whole genome shotgun (WGS) entry which is preliminary data.</text>
</comment>
<sequence length="70" mass="7592">MFLSTDDAQYAADKHSQEAHPKVVADLKTAFQHARDQIIPLMDAAERGDPFEQAAIIAGQDALSGLDARL</sequence>
<keyword evidence="2" id="KW-1185">Reference proteome</keyword>
<accession>A0A7W4JGH3</accession>
<dbReference type="RefSeq" id="WP_182968351.1">
    <property type="nucleotide sequence ID" value="NZ_BAABGC010000019.1"/>
</dbReference>
<proteinExistence type="predicted"/>
<name>A0A7W4JGH3_9PROT</name>
<dbReference type="AlphaFoldDB" id="A0A7W4JGH3"/>
<dbReference type="Proteomes" id="UP000525623">
    <property type="component" value="Unassembled WGS sequence"/>
</dbReference>
<dbReference type="EMBL" id="JABEQL010000028">
    <property type="protein sequence ID" value="MBB2180617.1"/>
    <property type="molecule type" value="Genomic_DNA"/>
</dbReference>
<evidence type="ECO:0000313" key="1">
    <source>
        <dbReference type="EMBL" id="MBB2180617.1"/>
    </source>
</evidence>
<reference evidence="1 2" key="1">
    <citation type="submission" date="2020-04" db="EMBL/GenBank/DDBJ databases">
        <title>Description of novel Gluconacetobacter.</title>
        <authorList>
            <person name="Sombolestani A."/>
        </authorList>
    </citation>
    <scope>NUCLEOTIDE SEQUENCE [LARGE SCALE GENOMIC DNA]</scope>
    <source>
        <strain evidence="1 2">LMG 27725</strain>
    </source>
</reference>
<evidence type="ECO:0000313" key="2">
    <source>
        <dbReference type="Proteomes" id="UP000525623"/>
    </source>
</evidence>
<protein>
    <submittedName>
        <fullName evidence="1">Uncharacterized protein</fullName>
    </submittedName>
</protein>
<gene>
    <name evidence="1" type="ORF">HLH29_15875</name>
</gene>